<dbReference type="PROSITE" id="PS51459">
    <property type="entry name" value="FIDO"/>
    <property type="match status" value="1"/>
</dbReference>
<evidence type="ECO:0000256" key="1">
    <source>
        <dbReference type="PIRSR" id="PIRSR640198-1"/>
    </source>
</evidence>
<protein>
    <recommendedName>
        <fullName evidence="3">Fido domain-containing protein</fullName>
    </recommendedName>
</protein>
<gene>
    <name evidence="4" type="ORF">YH65_01635</name>
</gene>
<dbReference type="AlphaFoldDB" id="A0A7U4RPX4"/>
<dbReference type="PANTHER" id="PTHR13504:SF33">
    <property type="entry name" value="FIC FAMILY PROTEIN"/>
    <property type="match status" value="1"/>
</dbReference>
<dbReference type="SUPFAM" id="SSF140931">
    <property type="entry name" value="Fic-like"/>
    <property type="match status" value="1"/>
</dbReference>
<keyword evidence="2" id="KW-0547">Nucleotide-binding</keyword>
<keyword evidence="5" id="KW-1185">Reference proteome</keyword>
<organism evidence="4 5">
    <name type="scientific">Sulfurovum lithotrophicum</name>
    <dbReference type="NCBI Taxonomy" id="206403"/>
    <lineage>
        <taxon>Bacteria</taxon>
        <taxon>Pseudomonadati</taxon>
        <taxon>Campylobacterota</taxon>
        <taxon>Epsilonproteobacteria</taxon>
        <taxon>Campylobacterales</taxon>
        <taxon>Sulfurovaceae</taxon>
        <taxon>Sulfurovum</taxon>
    </lineage>
</organism>
<dbReference type="EMBL" id="CP011308">
    <property type="protein sequence ID" value="AKF24240.1"/>
    <property type="molecule type" value="Genomic_DNA"/>
</dbReference>
<dbReference type="InterPro" id="IPR003812">
    <property type="entry name" value="Fido"/>
</dbReference>
<dbReference type="InterPro" id="IPR036597">
    <property type="entry name" value="Fido-like_dom_sf"/>
</dbReference>
<name>A0A7U4RPX4_9BACT</name>
<evidence type="ECO:0000259" key="3">
    <source>
        <dbReference type="PROSITE" id="PS51459"/>
    </source>
</evidence>
<evidence type="ECO:0000256" key="2">
    <source>
        <dbReference type="PIRSR" id="PIRSR640198-2"/>
    </source>
</evidence>
<feature type="binding site" evidence="2">
    <location>
        <begin position="247"/>
        <end position="248"/>
    </location>
    <ligand>
        <name>ATP</name>
        <dbReference type="ChEBI" id="CHEBI:30616"/>
    </ligand>
</feature>
<reference evidence="4 5" key="1">
    <citation type="submission" date="2015-04" db="EMBL/GenBank/DDBJ databases">
        <title>Complete genome sequence of Sulfurovum lithotrophicum ATCC BAA-797T.</title>
        <authorList>
            <person name="Ahn J."/>
            <person name="Park G."/>
            <person name="Jeon W."/>
            <person name="Jang Y."/>
            <person name="Jang M."/>
            <person name="Lee H."/>
            <person name="Lee H."/>
        </authorList>
    </citation>
    <scope>NUCLEOTIDE SEQUENCE [LARGE SCALE GENOMIC DNA]</scope>
    <source>
        <strain evidence="5">ATCC BAA-797 / 42BKT</strain>
    </source>
</reference>
<dbReference type="RefSeq" id="WP_046550341.1">
    <property type="nucleotide sequence ID" value="NZ_CP011308.1"/>
</dbReference>
<dbReference type="InterPro" id="IPR040198">
    <property type="entry name" value="Fido_containing"/>
</dbReference>
<dbReference type="Pfam" id="PF13776">
    <property type="entry name" value="DUF4172"/>
    <property type="match status" value="1"/>
</dbReference>
<keyword evidence="2" id="KW-0067">ATP-binding</keyword>
<dbReference type="Proteomes" id="UP000034444">
    <property type="component" value="Chromosome"/>
</dbReference>
<dbReference type="GO" id="GO:0005524">
    <property type="term" value="F:ATP binding"/>
    <property type="evidence" value="ECO:0007669"/>
    <property type="project" value="UniProtKB-KW"/>
</dbReference>
<feature type="binding site" evidence="2">
    <location>
        <begin position="209"/>
        <end position="216"/>
    </location>
    <ligand>
        <name>ATP</name>
        <dbReference type="ChEBI" id="CHEBI:30616"/>
    </ligand>
</feature>
<dbReference type="KEGG" id="slh:YH65_01635"/>
<accession>A0A7U4RPX4</accession>
<dbReference type="Gene3D" id="1.10.3290.10">
    <property type="entry name" value="Fido-like domain"/>
    <property type="match status" value="1"/>
</dbReference>
<dbReference type="PANTHER" id="PTHR13504">
    <property type="entry name" value="FIDO DOMAIN-CONTAINING PROTEIN DDB_G0283145"/>
    <property type="match status" value="1"/>
</dbReference>
<feature type="active site" evidence="1">
    <location>
        <position position="205"/>
    </location>
</feature>
<dbReference type="InterPro" id="IPR025230">
    <property type="entry name" value="DUF4172"/>
</dbReference>
<sequence length="376" mass="42674">MQDEKIWIWQDDNYPHFRYNKDVLNKSLLSVSQNSGRLDGILTMLGVQKSNALKVESSINEIVTSSQIEGEVLDRQSVRSSILKKMAGSVTKKDTSTKHTDGLVAMFMDSSTNNSPLTVERLNGWHNTLFPDGYSGLYKINVAKFREEEMSVVSYKGGREQTHYIAPPPDILDKEMDVFLAFVNTSTEEPYTKAAIAHFWFVTIHPYDDGNGRIARAITNYVLSKELGLNDGYYSISTAIVEDKKSYYELLEHSQKLIYNKSLEITEWILWHTDMINKAIEISLQQVQTAIQKANFWDRAREYSLNTRQIKVLNKLLDAGEDGFEGGLNTKKYISIAKTSTATAKRDIADLVSKNLIEQVEGTAGRNVRYVVQLMN</sequence>
<reference evidence="5" key="2">
    <citation type="journal article" date="2017" name="Stand. Genomic Sci.">
        <title>Complete genome sequence of the sulfur-oxidizing chemolithoautotrophic Sulfurovum lithotrophicum 42BKTT.</title>
        <authorList>
            <person name="Jeon W."/>
            <person name="Priscilla L."/>
            <person name="Park G."/>
            <person name="Lee H."/>
            <person name="Lee N."/>
            <person name="Lee D."/>
            <person name="Kwon H."/>
            <person name="Ahn I."/>
            <person name="Lee C."/>
            <person name="Lee H."/>
            <person name="Ahn J."/>
        </authorList>
    </citation>
    <scope>NUCLEOTIDE SEQUENCE [LARGE SCALE GENOMIC DNA]</scope>
    <source>
        <strain evidence="5">ATCC BAA-797 / 42BKT</strain>
    </source>
</reference>
<dbReference type="Pfam" id="PF02661">
    <property type="entry name" value="Fic"/>
    <property type="match status" value="1"/>
</dbReference>
<evidence type="ECO:0000313" key="4">
    <source>
        <dbReference type="EMBL" id="AKF24240.1"/>
    </source>
</evidence>
<evidence type="ECO:0000313" key="5">
    <source>
        <dbReference type="Proteomes" id="UP000034444"/>
    </source>
</evidence>
<feature type="domain" description="Fido" evidence="3">
    <location>
        <begin position="117"/>
        <end position="271"/>
    </location>
</feature>
<proteinExistence type="predicted"/>